<dbReference type="PANTHER" id="PTHR42648">
    <property type="entry name" value="TRANSPOSASE, PUTATIVE-RELATED"/>
    <property type="match status" value="1"/>
</dbReference>
<evidence type="ECO:0000313" key="3">
    <source>
        <dbReference type="Proteomes" id="UP000595140"/>
    </source>
</evidence>
<gene>
    <name evidence="2" type="ORF">CCAM_LOCUS7863</name>
</gene>
<evidence type="ECO:0008006" key="4">
    <source>
        <dbReference type="Google" id="ProtNLM"/>
    </source>
</evidence>
<name>A0A484KSH3_9ASTE</name>
<keyword evidence="3" id="KW-1185">Reference proteome</keyword>
<dbReference type="AlphaFoldDB" id="A0A484KSH3"/>
<dbReference type="OrthoDB" id="1304528at2759"/>
<dbReference type="InterPro" id="IPR039537">
    <property type="entry name" value="Retrotran_Ty1/copia-like"/>
</dbReference>
<feature type="region of interest" description="Disordered" evidence="1">
    <location>
        <begin position="445"/>
        <end position="470"/>
    </location>
</feature>
<organism evidence="2 3">
    <name type="scientific">Cuscuta campestris</name>
    <dbReference type="NCBI Taxonomy" id="132261"/>
    <lineage>
        <taxon>Eukaryota</taxon>
        <taxon>Viridiplantae</taxon>
        <taxon>Streptophyta</taxon>
        <taxon>Embryophyta</taxon>
        <taxon>Tracheophyta</taxon>
        <taxon>Spermatophyta</taxon>
        <taxon>Magnoliopsida</taxon>
        <taxon>eudicotyledons</taxon>
        <taxon>Gunneridae</taxon>
        <taxon>Pentapetalae</taxon>
        <taxon>asterids</taxon>
        <taxon>lamiids</taxon>
        <taxon>Solanales</taxon>
        <taxon>Convolvulaceae</taxon>
        <taxon>Cuscuteae</taxon>
        <taxon>Cuscuta</taxon>
        <taxon>Cuscuta subgen. Grammica</taxon>
        <taxon>Cuscuta sect. Cleistogrammica</taxon>
    </lineage>
</organism>
<accession>A0A484KSH3</accession>
<proteinExistence type="predicted"/>
<sequence length="484" mass="54553">MLPRESFDFLDERFHKILNDPASLNHILSRKEKNEAWTLEVSTFDPKVEMYGEGERNEKKNKKAMVAAEIPYDGPRVIFGGSNDFGLIKGLGNLVYKGLTIQAVSYVEGLNYNLLSISQFCDKGYSLVFCKDISLKSISTNEVILTGKRIRNIYEVMWENFKEACPISKSGTNKGLSYLNFKTLNKFSKEGLVEGLPKAVYKKESICDACQKGKQVKSSFKAKPAHSTTRILSLIHMDLFGPVTPISLRGNKYVLVVVDDYSRLSVGHVASYAPTLIRVAWARGFGNGIDVERLSPRLLNWSEIRISGEAPSSQVKKGHLKNDYKLLLDMITSCLEYGSGGHVDGITQERAFLLNAFLNKTQVNWAKHFFNSISKHVGQPRQKFLCQGLYIGYMLEFLQVAKSHKDYQERSWMFYMGSKGESKSCSAHEEAASSNEVLTTALKKISKKKQKTSNSSESEDAEEPEDLQQVQIQENLLVQEELDE</sequence>
<dbReference type="InterPro" id="IPR012337">
    <property type="entry name" value="RNaseH-like_sf"/>
</dbReference>
<dbReference type="GO" id="GO:0003676">
    <property type="term" value="F:nucleic acid binding"/>
    <property type="evidence" value="ECO:0007669"/>
    <property type="project" value="InterPro"/>
</dbReference>
<dbReference type="PANTHER" id="PTHR42648:SF21">
    <property type="entry name" value="CYSTEINE-RICH RLK (RECEPTOR-LIKE PROTEIN KINASE) 8"/>
    <property type="match status" value="1"/>
</dbReference>
<evidence type="ECO:0000256" key="1">
    <source>
        <dbReference type="SAM" id="MobiDB-lite"/>
    </source>
</evidence>
<reference evidence="2 3" key="1">
    <citation type="submission" date="2018-04" db="EMBL/GenBank/DDBJ databases">
        <authorList>
            <person name="Vogel A."/>
        </authorList>
    </citation>
    <scope>NUCLEOTIDE SEQUENCE [LARGE SCALE GENOMIC DNA]</scope>
</reference>
<dbReference type="EMBL" id="OOIL02000516">
    <property type="protein sequence ID" value="VFQ66087.1"/>
    <property type="molecule type" value="Genomic_DNA"/>
</dbReference>
<evidence type="ECO:0000313" key="2">
    <source>
        <dbReference type="EMBL" id="VFQ66087.1"/>
    </source>
</evidence>
<feature type="compositionally biased region" description="Acidic residues" evidence="1">
    <location>
        <begin position="457"/>
        <end position="466"/>
    </location>
</feature>
<dbReference type="SUPFAM" id="SSF53098">
    <property type="entry name" value="Ribonuclease H-like"/>
    <property type="match status" value="1"/>
</dbReference>
<dbReference type="Proteomes" id="UP000595140">
    <property type="component" value="Unassembled WGS sequence"/>
</dbReference>
<dbReference type="InterPro" id="IPR036397">
    <property type="entry name" value="RNaseH_sf"/>
</dbReference>
<protein>
    <recommendedName>
        <fullName evidence="4">GAG-pre-integrase domain-containing protein</fullName>
    </recommendedName>
</protein>
<dbReference type="Gene3D" id="3.30.420.10">
    <property type="entry name" value="Ribonuclease H-like superfamily/Ribonuclease H"/>
    <property type="match status" value="1"/>
</dbReference>